<gene>
    <name evidence="3" type="ORF">KY084_15375</name>
</gene>
<dbReference type="InterPro" id="IPR008258">
    <property type="entry name" value="Transglycosylase_SLT_dom_1"/>
</dbReference>
<dbReference type="EMBL" id="JAHWZX010000021">
    <property type="protein sequence ID" value="MBW4332241.1"/>
    <property type="molecule type" value="Genomic_DNA"/>
</dbReference>
<dbReference type="PANTHER" id="PTHR37423">
    <property type="entry name" value="SOLUBLE LYTIC MUREIN TRANSGLYCOSYLASE-RELATED"/>
    <property type="match status" value="1"/>
</dbReference>
<reference evidence="3 4" key="1">
    <citation type="submission" date="2021-07" db="EMBL/GenBank/DDBJ databases">
        <title>Stakelama flava sp. nov., a novel endophytic bacterium isolated from branch of Kandelia candel.</title>
        <authorList>
            <person name="Tuo L."/>
        </authorList>
    </citation>
    <scope>NUCLEOTIDE SEQUENCE [LARGE SCALE GENOMIC DNA]</scope>
    <source>
        <strain evidence="3 4">CBK3Z-3</strain>
    </source>
</reference>
<dbReference type="Proteomes" id="UP001197214">
    <property type="component" value="Unassembled WGS sequence"/>
</dbReference>
<sequence>MDVVRRMLFVVALLMATPVDAQPVTRWEPFVAEAATRFAIPEDWIWRVMRAESGGRTHLHGRPIRSASGAMGLMQLMPGTWAEMRSTQRLGADPDDPRDNILAGTAYLRAMYGRFGYPGLFAAYHAGPARYIAWIEGRRALPEATLAYVAAVSGAELAPPAVLPLDALRYRREGRTGAPPPWRQLFVPFGCDPAIRQTQ</sequence>
<evidence type="ECO:0000256" key="1">
    <source>
        <dbReference type="SAM" id="SignalP"/>
    </source>
</evidence>
<name>A0ABS6XQ49_9SPHN</name>
<feature type="signal peptide" evidence="1">
    <location>
        <begin position="1"/>
        <end position="21"/>
    </location>
</feature>
<evidence type="ECO:0000259" key="2">
    <source>
        <dbReference type="Pfam" id="PF01464"/>
    </source>
</evidence>
<comment type="caution">
    <text evidence="3">The sequence shown here is derived from an EMBL/GenBank/DDBJ whole genome shotgun (WGS) entry which is preliminary data.</text>
</comment>
<dbReference type="Pfam" id="PF01464">
    <property type="entry name" value="SLT"/>
    <property type="match status" value="1"/>
</dbReference>
<feature type="domain" description="Transglycosylase SLT" evidence="2">
    <location>
        <begin position="31"/>
        <end position="142"/>
    </location>
</feature>
<dbReference type="PANTHER" id="PTHR37423:SF2">
    <property type="entry name" value="MEMBRANE-BOUND LYTIC MUREIN TRANSGLYCOSYLASE C"/>
    <property type="match status" value="1"/>
</dbReference>
<proteinExistence type="predicted"/>
<accession>A0ABS6XQ49</accession>
<keyword evidence="1" id="KW-0732">Signal</keyword>
<protein>
    <submittedName>
        <fullName evidence="3">Lytic transglycosylase domain-containing protein</fullName>
    </submittedName>
</protein>
<keyword evidence="4" id="KW-1185">Reference proteome</keyword>
<feature type="chain" id="PRO_5045246707" evidence="1">
    <location>
        <begin position="22"/>
        <end position="199"/>
    </location>
</feature>
<organism evidence="3 4">
    <name type="scientific">Stakelama flava</name>
    <dbReference type="NCBI Taxonomy" id="2860338"/>
    <lineage>
        <taxon>Bacteria</taxon>
        <taxon>Pseudomonadati</taxon>
        <taxon>Pseudomonadota</taxon>
        <taxon>Alphaproteobacteria</taxon>
        <taxon>Sphingomonadales</taxon>
        <taxon>Sphingomonadaceae</taxon>
        <taxon>Stakelama</taxon>
    </lineage>
</organism>
<evidence type="ECO:0000313" key="4">
    <source>
        <dbReference type="Proteomes" id="UP001197214"/>
    </source>
</evidence>
<evidence type="ECO:0000313" key="3">
    <source>
        <dbReference type="EMBL" id="MBW4332241.1"/>
    </source>
</evidence>
<dbReference type="CDD" id="cd00254">
    <property type="entry name" value="LT-like"/>
    <property type="match status" value="1"/>
</dbReference>